<evidence type="ECO:0000256" key="6">
    <source>
        <dbReference type="ARBA" id="ARBA00022679"/>
    </source>
</evidence>
<accession>A0A8K1HHA2</accession>
<keyword evidence="8" id="KW-0235">DNA replication</keyword>
<dbReference type="GO" id="GO:0003724">
    <property type="term" value="F:RNA helicase activity"/>
    <property type="evidence" value="ECO:0007669"/>
    <property type="project" value="InterPro"/>
</dbReference>
<keyword evidence="5" id="KW-1048">Host nucleus</keyword>
<name>A0A8K1HHA2_9VIRU</name>
<evidence type="ECO:0000313" key="21">
    <source>
        <dbReference type="EMBL" id="UBJ25910.1"/>
    </source>
</evidence>
<evidence type="ECO:0000256" key="15">
    <source>
        <dbReference type="ARBA" id="ARBA00023125"/>
    </source>
</evidence>
<protein>
    <recommendedName>
        <fullName evidence="4">Replication-associated protein</fullName>
    </recommendedName>
    <alternativeName>
        <fullName evidence="17">ATP-dependent helicase Rep</fullName>
    </alternativeName>
    <alternativeName>
        <fullName evidence="18">RepP</fullName>
    </alternativeName>
</protein>
<evidence type="ECO:0000259" key="20">
    <source>
        <dbReference type="PROSITE" id="PS52020"/>
    </source>
</evidence>
<evidence type="ECO:0000256" key="12">
    <source>
        <dbReference type="ARBA" id="ARBA00022759"/>
    </source>
</evidence>
<keyword evidence="16" id="KW-0511">Multifunctional enzyme</keyword>
<dbReference type="Pfam" id="PF02407">
    <property type="entry name" value="Viral_Rep"/>
    <property type="match status" value="1"/>
</dbReference>
<keyword evidence="11" id="KW-0547">Nucleotide-binding</keyword>
<keyword evidence="9" id="KW-0540">Nuclease</keyword>
<dbReference type="GO" id="GO:0003677">
    <property type="term" value="F:DNA binding"/>
    <property type="evidence" value="ECO:0007669"/>
    <property type="project" value="UniProtKB-KW"/>
</dbReference>
<dbReference type="GO" id="GO:0006260">
    <property type="term" value="P:DNA replication"/>
    <property type="evidence" value="ECO:0007669"/>
    <property type="project" value="UniProtKB-KW"/>
</dbReference>
<dbReference type="GO" id="GO:0042025">
    <property type="term" value="C:host cell nucleus"/>
    <property type="evidence" value="ECO:0007669"/>
    <property type="project" value="UniProtKB-SubCell"/>
</dbReference>
<evidence type="ECO:0000256" key="2">
    <source>
        <dbReference type="ARBA" id="ARBA00004147"/>
    </source>
</evidence>
<evidence type="ECO:0000256" key="9">
    <source>
        <dbReference type="ARBA" id="ARBA00022722"/>
    </source>
</evidence>
<sequence>MDHEERYHMNMSPGGDDTDVVTTDMMDTISMDNMTINLESESEKFSLSESDFYALNVPPLNINNDDDAKRWEELMKEEAESEVVVTKTPVKTFAELLFGKMPSNEELIKKEAEMEMMIIPQKTLSQLWWEDQGDEDLFSEDEDEINLMDEINPITGRKRVKIVDSDEESDEESDANKKVQLAPKVAIDLTEEVKKAKADLEGTTDESKTKKARQVTRWCFTMNNPLISGDDLAEKLKKTENVKGFVFQLEEGANGTEHFQGYVELKRSERMTKVKELIGENPHMEAAEGKKESNLKYCTKEEGRKEGPWIWGTCTEKKGQGKRTDLDDFARAVFEAGEVTEEIEEMFPGHAMQFARQAKAISADRAMREAKKAQKEYWMQVVKDEEEGKKTQGQLQIHNRLFFGPTAVGKTTMVMKMTMGKGLDLYTKAGWNKWFEGYKKEKHMLVDEFGTGFCDGKIENFNAMNNIGVNVQEVKGSHVLLHVTHAYFTTNKHPLDIWGEVKESGTYKAFIRRFAEVYWWNDKHELVILKNPGPKEEAEDEAKWKKECSRWYSFWNGKQLDDEHRTIVPGQAVKNYFTFGCNQPQTDIRSMF</sequence>
<keyword evidence="13" id="KW-0378">Hydrolase</keyword>
<evidence type="ECO:0000256" key="18">
    <source>
        <dbReference type="ARBA" id="ARBA00032243"/>
    </source>
</evidence>
<evidence type="ECO:0000256" key="4">
    <source>
        <dbReference type="ARBA" id="ARBA00014531"/>
    </source>
</evidence>
<comment type="subcellular location">
    <subcellularLocation>
        <location evidence="2">Host nucleus</location>
    </subcellularLocation>
</comment>
<evidence type="ECO:0000256" key="19">
    <source>
        <dbReference type="ARBA" id="ARBA00049360"/>
    </source>
</evidence>
<evidence type="ECO:0000256" key="17">
    <source>
        <dbReference type="ARBA" id="ARBA00030754"/>
    </source>
</evidence>
<evidence type="ECO:0000256" key="8">
    <source>
        <dbReference type="ARBA" id="ARBA00022705"/>
    </source>
</evidence>
<evidence type="ECO:0000256" key="7">
    <source>
        <dbReference type="ARBA" id="ARBA00022695"/>
    </source>
</evidence>
<comment type="cofactor">
    <cofactor evidence="1">
        <name>Mn(2+)</name>
        <dbReference type="ChEBI" id="CHEBI:29035"/>
    </cofactor>
</comment>
<dbReference type="GO" id="GO:0046872">
    <property type="term" value="F:metal ion binding"/>
    <property type="evidence" value="ECO:0007669"/>
    <property type="project" value="UniProtKB-KW"/>
</dbReference>
<evidence type="ECO:0000256" key="11">
    <source>
        <dbReference type="ARBA" id="ARBA00022741"/>
    </source>
</evidence>
<evidence type="ECO:0000256" key="1">
    <source>
        <dbReference type="ARBA" id="ARBA00001936"/>
    </source>
</evidence>
<dbReference type="InterPro" id="IPR000605">
    <property type="entry name" value="Helicase_SF3_ssDNA/RNA_vir"/>
</dbReference>
<proteinExistence type="inferred from homology"/>
<dbReference type="GO" id="GO:0004519">
    <property type="term" value="F:endonuclease activity"/>
    <property type="evidence" value="ECO:0007669"/>
    <property type="project" value="UniProtKB-KW"/>
</dbReference>
<keyword evidence="12" id="KW-0255">Endonuclease</keyword>
<evidence type="ECO:0000256" key="10">
    <source>
        <dbReference type="ARBA" id="ARBA00022723"/>
    </source>
</evidence>
<dbReference type="GO" id="GO:0016787">
    <property type="term" value="F:hydrolase activity"/>
    <property type="evidence" value="ECO:0007669"/>
    <property type="project" value="UniProtKB-KW"/>
</dbReference>
<evidence type="ECO:0000256" key="14">
    <source>
        <dbReference type="ARBA" id="ARBA00023124"/>
    </source>
</evidence>
<dbReference type="InterPro" id="IPR049912">
    <property type="entry name" value="CRESS_DNA_REP"/>
</dbReference>
<dbReference type="Pfam" id="PF00910">
    <property type="entry name" value="RNA_helicase"/>
    <property type="match status" value="1"/>
</dbReference>
<comment type="similarity">
    <text evidence="3">Belongs to the nanoviruses/circoviruses replication-associated protein family.</text>
</comment>
<evidence type="ECO:0000256" key="5">
    <source>
        <dbReference type="ARBA" id="ARBA00022562"/>
    </source>
</evidence>
<comment type="catalytic activity">
    <reaction evidence="19">
        <text>ATP + H2O = ADP + phosphate + H(+)</text>
        <dbReference type="Rhea" id="RHEA:13065"/>
        <dbReference type="ChEBI" id="CHEBI:15377"/>
        <dbReference type="ChEBI" id="CHEBI:15378"/>
        <dbReference type="ChEBI" id="CHEBI:30616"/>
        <dbReference type="ChEBI" id="CHEBI:43474"/>
        <dbReference type="ChEBI" id="CHEBI:456216"/>
    </reaction>
</comment>
<keyword evidence="6" id="KW-0808">Transferase</keyword>
<keyword evidence="10" id="KW-0479">Metal-binding</keyword>
<dbReference type="GO" id="GO:0000166">
    <property type="term" value="F:nucleotide binding"/>
    <property type="evidence" value="ECO:0007669"/>
    <property type="project" value="UniProtKB-KW"/>
</dbReference>
<evidence type="ECO:0000256" key="3">
    <source>
        <dbReference type="ARBA" id="ARBA00008545"/>
    </source>
</evidence>
<keyword evidence="15" id="KW-0238">DNA-binding</keyword>
<dbReference type="GO" id="GO:0003723">
    <property type="term" value="F:RNA binding"/>
    <property type="evidence" value="ECO:0007669"/>
    <property type="project" value="InterPro"/>
</dbReference>
<dbReference type="GO" id="GO:0016779">
    <property type="term" value="F:nucleotidyltransferase activity"/>
    <property type="evidence" value="ECO:0007669"/>
    <property type="project" value="UniProtKB-KW"/>
</dbReference>
<dbReference type="InterPro" id="IPR027417">
    <property type="entry name" value="P-loop_NTPase"/>
</dbReference>
<dbReference type="SUPFAM" id="SSF52540">
    <property type="entry name" value="P-loop containing nucleoside triphosphate hydrolases"/>
    <property type="match status" value="1"/>
</dbReference>
<evidence type="ECO:0000256" key="16">
    <source>
        <dbReference type="ARBA" id="ARBA00023268"/>
    </source>
</evidence>
<feature type="domain" description="CRESS-DNA virus Rep endonuclease" evidence="20">
    <location>
        <begin position="212"/>
        <end position="314"/>
    </location>
</feature>
<keyword evidence="7" id="KW-0548">Nucleotidyltransferase</keyword>
<dbReference type="Gene3D" id="3.40.1310.20">
    <property type="match status" value="1"/>
</dbReference>
<reference evidence="21" key="1">
    <citation type="submission" date="2021-07" db="EMBL/GenBank/DDBJ databases">
        <title>Communication and adaptive evolution of viruses within giant pandas and their associated organisms in a local ecological environment.</title>
        <authorList>
            <person name="Zhao M."/>
            <person name="Liu S."/>
            <person name="Zhang W."/>
        </authorList>
    </citation>
    <scope>NUCLEOTIDE SEQUENCE</scope>
    <source>
        <strain evidence="21">Rpf280cress07-12</strain>
    </source>
</reference>
<dbReference type="PROSITE" id="PS52020">
    <property type="entry name" value="CRESS_DNA_REP"/>
    <property type="match status" value="1"/>
</dbReference>
<evidence type="ECO:0000256" key="13">
    <source>
        <dbReference type="ARBA" id="ARBA00022801"/>
    </source>
</evidence>
<keyword evidence="14" id="KW-0190">Covalent protein-DNA linkage</keyword>
<organism evidence="21">
    <name type="scientific">Red panda feces-associated circular DNA virus 17</name>
    <dbReference type="NCBI Taxonomy" id="2863970"/>
    <lineage>
        <taxon>Viruses</taxon>
        <taxon>Monodnaviria</taxon>
        <taxon>Shotokuvirae</taxon>
        <taxon>Cressdnaviricota</taxon>
    </lineage>
</organism>
<dbReference type="EMBL" id="MZ556186">
    <property type="protein sequence ID" value="UBJ25910.1"/>
    <property type="molecule type" value="Genomic_DNA"/>
</dbReference>